<dbReference type="InParanoid" id="E9G4K9"/>
<sequence>MTVATYGHSDEHDDYSDEVRSILAPPTAQNNVNVPANNNGGRITANIPGSVYRLRSNRPASLPWREGEDDVQVQIDPVTKQVVNIRTELRDSLEHDVDFSDAITSRIVVSPTLVVSPVNTNGNVQPTPLNGRLLSLHSDELYDDSYEVKVNLNRPNGQNLTGPVHFISRHSDEHDDSLEMVRGIPSAGQVRSVLPVQTAVNGERFIVGNDEVDDFSLEDYHDAVRSGRTQLPIASAGGFPTVTTGVEHLLRHSDEHDSSSIELIRSLGNLPGIAQSPMVQQQGVQGVQLIQKHSSELDDTSVEVVLVRNQTGSGLHLISQNSDEHDISLEVVRPVLNPQTGQNPAAVTPVQGLQSKSIYCAWQANFIISKAIYCAWQANFIISKAIYCAWQANFIISKAIYCAWQANFIISKAIYCAWQANFIHLQSHLLSLAGEFHSFPFFLQPHQPQNASP</sequence>
<accession>E9G4K9</accession>
<dbReference type="AlphaFoldDB" id="E9G4K9"/>
<reference evidence="1 2" key="1">
    <citation type="journal article" date="2011" name="Science">
        <title>The ecoresponsive genome of Daphnia pulex.</title>
        <authorList>
            <person name="Colbourne J.K."/>
            <person name="Pfrender M.E."/>
            <person name="Gilbert D."/>
            <person name="Thomas W.K."/>
            <person name="Tucker A."/>
            <person name="Oakley T.H."/>
            <person name="Tokishita S."/>
            <person name="Aerts A."/>
            <person name="Arnold G.J."/>
            <person name="Basu M.K."/>
            <person name="Bauer D.J."/>
            <person name="Caceres C.E."/>
            <person name="Carmel L."/>
            <person name="Casola C."/>
            <person name="Choi J.H."/>
            <person name="Detter J.C."/>
            <person name="Dong Q."/>
            <person name="Dusheyko S."/>
            <person name="Eads B.D."/>
            <person name="Frohlich T."/>
            <person name="Geiler-Samerotte K.A."/>
            <person name="Gerlach D."/>
            <person name="Hatcher P."/>
            <person name="Jogdeo S."/>
            <person name="Krijgsveld J."/>
            <person name="Kriventseva E.V."/>
            <person name="Kultz D."/>
            <person name="Laforsch C."/>
            <person name="Lindquist E."/>
            <person name="Lopez J."/>
            <person name="Manak J.R."/>
            <person name="Muller J."/>
            <person name="Pangilinan J."/>
            <person name="Patwardhan R.P."/>
            <person name="Pitluck S."/>
            <person name="Pritham E.J."/>
            <person name="Rechtsteiner A."/>
            <person name="Rho M."/>
            <person name="Rogozin I.B."/>
            <person name="Sakarya O."/>
            <person name="Salamov A."/>
            <person name="Schaack S."/>
            <person name="Shapiro H."/>
            <person name="Shiga Y."/>
            <person name="Skalitzky C."/>
            <person name="Smith Z."/>
            <person name="Souvorov A."/>
            <person name="Sung W."/>
            <person name="Tang Z."/>
            <person name="Tsuchiya D."/>
            <person name="Tu H."/>
            <person name="Vos H."/>
            <person name="Wang M."/>
            <person name="Wolf Y.I."/>
            <person name="Yamagata H."/>
            <person name="Yamada T."/>
            <person name="Ye Y."/>
            <person name="Shaw J.R."/>
            <person name="Andrews J."/>
            <person name="Crease T.J."/>
            <person name="Tang H."/>
            <person name="Lucas S.M."/>
            <person name="Robertson H.M."/>
            <person name="Bork P."/>
            <person name="Koonin E.V."/>
            <person name="Zdobnov E.M."/>
            <person name="Grigoriev I.V."/>
            <person name="Lynch M."/>
            <person name="Boore J.L."/>
        </authorList>
    </citation>
    <scope>NUCLEOTIDE SEQUENCE [LARGE SCALE GENOMIC DNA]</scope>
</reference>
<dbReference type="OrthoDB" id="6360140at2759"/>
<evidence type="ECO:0000313" key="2">
    <source>
        <dbReference type="Proteomes" id="UP000000305"/>
    </source>
</evidence>
<proteinExistence type="predicted"/>
<keyword evidence="2" id="KW-1185">Reference proteome</keyword>
<protein>
    <submittedName>
        <fullName evidence="1">Uncharacterized protein</fullName>
    </submittedName>
</protein>
<name>E9G4K9_DAPPU</name>
<dbReference type="HOGENOM" id="CLU_604482_0_0_1"/>
<gene>
    <name evidence="1" type="ORF">DAPPUDRAFT_237855</name>
</gene>
<dbReference type="KEGG" id="dpx:DAPPUDRAFT_237855"/>
<dbReference type="Proteomes" id="UP000000305">
    <property type="component" value="Unassembled WGS sequence"/>
</dbReference>
<dbReference type="EMBL" id="GL732532">
    <property type="protein sequence ID" value="EFX85538.1"/>
    <property type="molecule type" value="Genomic_DNA"/>
</dbReference>
<organism evidence="1 2">
    <name type="scientific">Daphnia pulex</name>
    <name type="common">Water flea</name>
    <dbReference type="NCBI Taxonomy" id="6669"/>
    <lineage>
        <taxon>Eukaryota</taxon>
        <taxon>Metazoa</taxon>
        <taxon>Ecdysozoa</taxon>
        <taxon>Arthropoda</taxon>
        <taxon>Crustacea</taxon>
        <taxon>Branchiopoda</taxon>
        <taxon>Diplostraca</taxon>
        <taxon>Cladocera</taxon>
        <taxon>Anomopoda</taxon>
        <taxon>Daphniidae</taxon>
        <taxon>Daphnia</taxon>
    </lineage>
</organism>
<evidence type="ECO:0000313" key="1">
    <source>
        <dbReference type="EMBL" id="EFX85538.1"/>
    </source>
</evidence>